<keyword evidence="3" id="KW-0813">Transport</keyword>
<feature type="transmembrane region" description="Helical" evidence="11">
    <location>
        <begin position="393"/>
        <end position="410"/>
    </location>
</feature>
<evidence type="ECO:0000256" key="11">
    <source>
        <dbReference type="SAM" id="Phobius"/>
    </source>
</evidence>
<proteinExistence type="inferred from homology"/>
<dbReference type="Pfam" id="PF13520">
    <property type="entry name" value="AA_permease_2"/>
    <property type="match status" value="1"/>
</dbReference>
<feature type="transmembrane region" description="Helical" evidence="11">
    <location>
        <begin position="165"/>
        <end position="183"/>
    </location>
</feature>
<dbReference type="AlphaFoldDB" id="A0A7J6F5N5"/>
<dbReference type="Gene3D" id="3.40.50.2000">
    <property type="entry name" value="Glycogen Phosphorylase B"/>
    <property type="match status" value="2"/>
</dbReference>
<comment type="caution">
    <text evidence="12">The sequence shown here is derived from an EMBL/GenBank/DDBJ whole genome shotgun (WGS) entry which is preliminary data.</text>
</comment>
<keyword evidence="9 11" id="KW-0472">Membrane</keyword>
<dbReference type="Gene3D" id="1.20.1740.10">
    <property type="entry name" value="Amino acid/polyamine transporter I"/>
    <property type="match status" value="1"/>
</dbReference>
<comment type="similarity">
    <text evidence="2">Belongs to the UDP-glycosyltransferase family.</text>
</comment>
<evidence type="ECO:0000313" key="13">
    <source>
        <dbReference type="Proteomes" id="UP000583929"/>
    </source>
</evidence>
<dbReference type="Proteomes" id="UP000583929">
    <property type="component" value="Unassembled WGS sequence"/>
</dbReference>
<dbReference type="GO" id="GO:0015293">
    <property type="term" value="F:symporter activity"/>
    <property type="evidence" value="ECO:0007669"/>
    <property type="project" value="UniProtKB-KW"/>
</dbReference>
<feature type="transmembrane region" description="Helical" evidence="11">
    <location>
        <begin position="75"/>
        <end position="94"/>
    </location>
</feature>
<feature type="transmembrane region" description="Helical" evidence="11">
    <location>
        <begin position="450"/>
        <end position="468"/>
    </location>
</feature>
<dbReference type="CDD" id="cd03784">
    <property type="entry name" value="GT1_Gtf-like"/>
    <property type="match status" value="1"/>
</dbReference>
<dbReference type="Pfam" id="PF00201">
    <property type="entry name" value="UDPGT"/>
    <property type="match status" value="1"/>
</dbReference>
<evidence type="ECO:0000256" key="8">
    <source>
        <dbReference type="ARBA" id="ARBA00022989"/>
    </source>
</evidence>
<keyword evidence="5" id="KW-0808">Transferase</keyword>
<evidence type="ECO:0000313" key="12">
    <source>
        <dbReference type="EMBL" id="KAF4366027.1"/>
    </source>
</evidence>
<keyword evidence="4" id="KW-1003">Cell membrane</keyword>
<dbReference type="InterPro" id="IPR002293">
    <property type="entry name" value="AA/rel_permease1"/>
</dbReference>
<evidence type="ECO:0000256" key="3">
    <source>
        <dbReference type="ARBA" id="ARBA00022448"/>
    </source>
</evidence>
<evidence type="ECO:0000256" key="4">
    <source>
        <dbReference type="ARBA" id="ARBA00022475"/>
    </source>
</evidence>
<evidence type="ECO:0000256" key="2">
    <source>
        <dbReference type="ARBA" id="ARBA00009995"/>
    </source>
</evidence>
<dbReference type="PROSITE" id="PS00375">
    <property type="entry name" value="UDPGT"/>
    <property type="match status" value="1"/>
</dbReference>
<dbReference type="PANTHER" id="PTHR45826:SF18">
    <property type="entry name" value="NEUTRAL AMINO ACID TRANSPORTER"/>
    <property type="match status" value="1"/>
</dbReference>
<evidence type="ECO:0000256" key="6">
    <source>
        <dbReference type="ARBA" id="ARBA00022692"/>
    </source>
</evidence>
<feature type="transmembrane region" description="Helical" evidence="11">
    <location>
        <begin position="422"/>
        <end position="444"/>
    </location>
</feature>
<comment type="similarity">
    <text evidence="10">Belongs to the amino acid-polyamine-organocation (APC) superfamily. Polyamine:cation symporter (PHS) (TC 2.A.3.12) family.</text>
</comment>
<accession>A0A7J6F5N5</accession>
<keyword evidence="13" id="KW-1185">Reference proteome</keyword>
<dbReference type="EMBL" id="JAATIQ010000266">
    <property type="protein sequence ID" value="KAF4366027.1"/>
    <property type="molecule type" value="Genomic_DNA"/>
</dbReference>
<dbReference type="FunFam" id="1.20.1740.10:FF:000041">
    <property type="entry name" value="Amino acid permease, putative"/>
    <property type="match status" value="1"/>
</dbReference>
<dbReference type="FunFam" id="3.40.50.2000:FF:000056">
    <property type="entry name" value="Glycosyltransferase"/>
    <property type="match status" value="1"/>
</dbReference>
<feature type="transmembrane region" description="Helical" evidence="11">
    <location>
        <begin position="189"/>
        <end position="212"/>
    </location>
</feature>
<dbReference type="InterPro" id="IPR035595">
    <property type="entry name" value="UDP_glycos_trans_CS"/>
</dbReference>
<feature type="transmembrane region" description="Helical" evidence="11">
    <location>
        <begin position="106"/>
        <end position="127"/>
    </location>
</feature>
<evidence type="ECO:0000256" key="9">
    <source>
        <dbReference type="ARBA" id="ARBA00023136"/>
    </source>
</evidence>
<reference evidence="12 13" key="1">
    <citation type="journal article" date="2020" name="bioRxiv">
        <title>Sequence and annotation of 42 cannabis genomes reveals extensive copy number variation in cannabinoid synthesis and pathogen resistance genes.</title>
        <authorList>
            <person name="Mckernan K.J."/>
            <person name="Helbert Y."/>
            <person name="Kane L.T."/>
            <person name="Ebling H."/>
            <person name="Zhang L."/>
            <person name="Liu B."/>
            <person name="Eaton Z."/>
            <person name="Mclaughlin S."/>
            <person name="Kingan S."/>
            <person name="Baybayan P."/>
            <person name="Concepcion G."/>
            <person name="Jordan M."/>
            <person name="Riva A."/>
            <person name="Barbazuk W."/>
            <person name="Harkins T."/>
        </authorList>
    </citation>
    <scope>NUCLEOTIDE SEQUENCE [LARGE SCALE GENOMIC DNA]</scope>
    <source>
        <strain evidence="13">cv. Jamaican Lion 4</strain>
        <tissue evidence="12">Leaf</tissue>
    </source>
</reference>
<name>A0A7J6F5N5_CANSA</name>
<feature type="transmembrane region" description="Helical" evidence="11">
    <location>
        <begin position="361"/>
        <end position="381"/>
    </location>
</feature>
<dbReference type="GO" id="GO:0015203">
    <property type="term" value="F:polyamine transmembrane transporter activity"/>
    <property type="evidence" value="ECO:0007669"/>
    <property type="project" value="UniProtKB-ARBA"/>
</dbReference>
<keyword evidence="6 11" id="KW-0812">Transmembrane</keyword>
<dbReference type="GO" id="GO:0008194">
    <property type="term" value="F:UDP-glycosyltransferase activity"/>
    <property type="evidence" value="ECO:0007669"/>
    <property type="project" value="InterPro"/>
</dbReference>
<dbReference type="SUPFAM" id="SSF53756">
    <property type="entry name" value="UDP-Glycosyltransferase/glycogen phosphorylase"/>
    <property type="match status" value="1"/>
</dbReference>
<evidence type="ECO:0000256" key="7">
    <source>
        <dbReference type="ARBA" id="ARBA00022847"/>
    </source>
</evidence>
<evidence type="ECO:0000256" key="1">
    <source>
        <dbReference type="ARBA" id="ARBA00004651"/>
    </source>
</evidence>
<keyword evidence="8 11" id="KW-1133">Transmembrane helix</keyword>
<sequence>MIKKRCKLYQFSGKIPVQRSKDNTTHMGISNEDTTTSHLLPQHQSSNPKKLALLPLVFLIYFEVSGGPYGEESAVGAAGPLFAILGFLVFPFIWSIPEALITAELATAFPGNGGFVIWANHAFGPFWGSLMGAWKFLSGVINLASYPVLCVDYLKLVIPIFSSGFPRYVAIFVSTLMLSFLNYTGLSIVGYTAVTLGIVSLLPFLVMTLFAIPMIEPVRWLSLGQKGVNVKKDWTLFFNTLFWNLNFWDNASTLAGEVDQPQKTFPIALFSAVILSCFGYLLPLMAATGAIPLNQEDWTEGYLANVAEMIAGKWLKIWIEFGAVLSVIGLYEAQLTSSAYQVLGMAELGFLPRVFGARSEWFNTPWLGILISTLVPLVVSYMDFADIISSANFLYSLGMLLEFASFLWLRRKSPEVKRPFSVPLEFPGLVVMCLIPSVFLVYVMTVATKTVLFISSLLTLFGIGWYFLMNLCRSKVWFQFIKGEDHLDKNDHDKMKKGELVFIPLPAAGHIVSSLEIAKRLVTQDNRLSISILIIKMPNLNPPTTQSLLTSISGVERINFIEISEQHTNNKLDSNPTNTIKSMTSFLESIKPQVQEAINNLVNCFSNQPSSPKLAGLVIDMFFTTMIDVADEFGIPSYVFYTSGAGILKLMAHLETLSTEHNKDVTKYKDEQDEELVIQGFVNPIPVKVFPKMVFDKVSCPLFLSQYTNMRRAKGILVNSFIELESTIIDLFPPIYSVGPIINPSPNQREKENESVMTWLDKQPRSSVVFLCFGSMGSFSEEQVKEIAIGLEQSGVRFLWSLRKKGQSLKSEDYTDFNEVLPREFFDRTAEIGKVIGWASQVNILGHSSIGGFVSHCGWNSILESLWFGVPIATWPLYAEQKVNAFVVVKELELAVEIKLDYMMSGEDGMMIVKGDEIEVGIRKLMEPNNNVIRERVKEISEKGKKALLEVNNYKKKLAKKTQ</sequence>
<feature type="transmembrane region" description="Helical" evidence="11">
    <location>
        <begin position="51"/>
        <end position="69"/>
    </location>
</feature>
<evidence type="ECO:0000256" key="10">
    <source>
        <dbReference type="ARBA" id="ARBA00024041"/>
    </source>
</evidence>
<feature type="transmembrane region" description="Helical" evidence="11">
    <location>
        <begin position="267"/>
        <end position="291"/>
    </location>
</feature>
<dbReference type="InterPro" id="IPR044566">
    <property type="entry name" value="RMV1-like"/>
</dbReference>
<dbReference type="InterPro" id="IPR002213">
    <property type="entry name" value="UDP_glucos_trans"/>
</dbReference>
<feature type="transmembrane region" description="Helical" evidence="11">
    <location>
        <begin position="311"/>
        <end position="331"/>
    </location>
</feature>
<evidence type="ECO:0000256" key="5">
    <source>
        <dbReference type="ARBA" id="ARBA00022679"/>
    </source>
</evidence>
<protein>
    <submittedName>
        <fullName evidence="12">Uncharacterized protein</fullName>
    </submittedName>
</protein>
<dbReference type="GO" id="GO:0005886">
    <property type="term" value="C:plasma membrane"/>
    <property type="evidence" value="ECO:0007669"/>
    <property type="project" value="UniProtKB-SubCell"/>
</dbReference>
<dbReference type="PANTHER" id="PTHR45826">
    <property type="entry name" value="POLYAMINE TRANSPORTER PUT1"/>
    <property type="match status" value="1"/>
</dbReference>
<organism evidence="12 13">
    <name type="scientific">Cannabis sativa</name>
    <name type="common">Hemp</name>
    <name type="synonym">Marijuana</name>
    <dbReference type="NCBI Taxonomy" id="3483"/>
    <lineage>
        <taxon>Eukaryota</taxon>
        <taxon>Viridiplantae</taxon>
        <taxon>Streptophyta</taxon>
        <taxon>Embryophyta</taxon>
        <taxon>Tracheophyta</taxon>
        <taxon>Spermatophyta</taxon>
        <taxon>Magnoliopsida</taxon>
        <taxon>eudicotyledons</taxon>
        <taxon>Gunneridae</taxon>
        <taxon>Pentapetalae</taxon>
        <taxon>rosids</taxon>
        <taxon>fabids</taxon>
        <taxon>Rosales</taxon>
        <taxon>Cannabaceae</taxon>
        <taxon>Cannabis</taxon>
    </lineage>
</organism>
<keyword evidence="7" id="KW-0769">Symport</keyword>
<gene>
    <name evidence="12" type="ORF">G4B88_031396</name>
</gene>
<comment type="subcellular location">
    <subcellularLocation>
        <location evidence="1">Cell membrane</location>
        <topology evidence="1">Multi-pass membrane protein</topology>
    </subcellularLocation>
</comment>